<evidence type="ECO:0000256" key="1">
    <source>
        <dbReference type="SAM" id="Phobius"/>
    </source>
</evidence>
<evidence type="ECO:0000313" key="2">
    <source>
        <dbReference type="EMBL" id="PNP94415.1"/>
    </source>
</evidence>
<reference evidence="2 3" key="1">
    <citation type="submission" date="2016-11" db="EMBL/GenBank/DDBJ databases">
        <title>Whole Genome Sequence of Listeria newyorkensis.</title>
        <authorList>
            <person name="Frink S."/>
            <person name="Morales C."/>
            <person name="Kiang D."/>
        </authorList>
    </citation>
    <scope>NUCLEOTIDE SEQUENCE [LARGE SCALE GENOMIC DNA]</scope>
    <source>
        <strain evidence="2 3">F1604011-044</strain>
    </source>
</reference>
<dbReference type="Proteomes" id="UP000236500">
    <property type="component" value="Unassembled WGS sequence"/>
</dbReference>
<keyword evidence="1" id="KW-0472">Membrane</keyword>
<dbReference type="EMBL" id="MPDH01000002">
    <property type="protein sequence ID" value="PNP94415.1"/>
    <property type="molecule type" value="Genomic_DNA"/>
</dbReference>
<comment type="caution">
    <text evidence="2">The sequence shown here is derived from an EMBL/GenBank/DDBJ whole genome shotgun (WGS) entry which is preliminary data.</text>
</comment>
<feature type="transmembrane region" description="Helical" evidence="1">
    <location>
        <begin position="43"/>
        <end position="71"/>
    </location>
</feature>
<accession>A0ABX4XRH3</accession>
<keyword evidence="1" id="KW-0812">Transmembrane</keyword>
<proteinExistence type="predicted"/>
<protein>
    <submittedName>
        <fullName evidence="2">Uncharacterized protein</fullName>
    </submittedName>
</protein>
<feature type="transmembrane region" description="Helical" evidence="1">
    <location>
        <begin position="15"/>
        <end position="37"/>
    </location>
</feature>
<name>A0ABX4XRH3_9LIST</name>
<gene>
    <name evidence="2" type="ORF">BMT55_02705</name>
</gene>
<organism evidence="2 3">
    <name type="scientific">Listeria newyorkensis</name>
    <dbReference type="NCBI Taxonomy" id="1497681"/>
    <lineage>
        <taxon>Bacteria</taxon>
        <taxon>Bacillati</taxon>
        <taxon>Bacillota</taxon>
        <taxon>Bacilli</taxon>
        <taxon>Bacillales</taxon>
        <taxon>Listeriaceae</taxon>
        <taxon>Listeria</taxon>
    </lineage>
</organism>
<keyword evidence="3" id="KW-1185">Reference proteome</keyword>
<sequence length="308" mass="36907">MADHILIFIKEKSKFFYLLILIGALIFVLFNGVKVIFTHDAAIFQFAFIVFKHILSLSTVIILVIVTMLLLRHSNAVSNEREQDYLERQDVHIEVDNDIVGLEIKEYYTRYTGKHVDIRVKNLYHGSIVSIKGTLNFYTYENDRIYSIPIEIDNLFLKQNYKVSDFNPKHRAINSFAYYEFYIKELKTETNSFKDIRLVSRRIIHTWFYELNMKQFSDHFIGKLKVRYNLVWLKEKRIRIRSWIRFFCSKQVYRVEHKPVVEFFELMFRIAKITMLVVFFILVLLGLMFVIYDLSSMIIEITKLLISK</sequence>
<feature type="transmembrane region" description="Helical" evidence="1">
    <location>
        <begin position="273"/>
        <end position="292"/>
    </location>
</feature>
<evidence type="ECO:0000313" key="3">
    <source>
        <dbReference type="Proteomes" id="UP000236500"/>
    </source>
</evidence>
<keyword evidence="1" id="KW-1133">Transmembrane helix</keyword>